<dbReference type="SUPFAM" id="SSF53383">
    <property type="entry name" value="PLP-dependent transferases"/>
    <property type="match status" value="1"/>
</dbReference>
<dbReference type="PROSITE" id="PS00600">
    <property type="entry name" value="AA_TRANSFER_CLASS_3"/>
    <property type="match status" value="1"/>
</dbReference>
<comment type="similarity">
    <text evidence="1">Belongs to the class-III pyridoxal-phosphate-dependent aminotransferase family.</text>
</comment>
<dbReference type="Pfam" id="PF00202">
    <property type="entry name" value="Aminotran_3"/>
    <property type="match status" value="1"/>
</dbReference>
<dbReference type="Gene3D" id="3.90.1150.10">
    <property type="entry name" value="Aspartate Aminotransferase, domain 1"/>
    <property type="match status" value="1"/>
</dbReference>
<name>A0A381N0Z5_9ZZZZ</name>
<dbReference type="InterPro" id="IPR015422">
    <property type="entry name" value="PyrdxlP-dep_Trfase_small"/>
</dbReference>
<dbReference type="PIRSF" id="PIRSF000521">
    <property type="entry name" value="Transaminase_4ab_Lys_Orn"/>
    <property type="match status" value="1"/>
</dbReference>
<evidence type="ECO:0008006" key="4">
    <source>
        <dbReference type="Google" id="ProtNLM"/>
    </source>
</evidence>
<dbReference type="Gene3D" id="3.40.640.10">
    <property type="entry name" value="Type I PLP-dependent aspartate aminotransferase-like (Major domain)"/>
    <property type="match status" value="1"/>
</dbReference>
<gene>
    <name evidence="3" type="ORF">METZ01_LOCUS202</name>
</gene>
<evidence type="ECO:0000256" key="2">
    <source>
        <dbReference type="ARBA" id="ARBA00022898"/>
    </source>
</evidence>
<dbReference type="PANTHER" id="PTHR45688:SF13">
    <property type="entry name" value="ALANINE--GLYOXYLATE AMINOTRANSFERASE 2-LIKE"/>
    <property type="match status" value="1"/>
</dbReference>
<keyword evidence="2" id="KW-0663">Pyridoxal phosphate</keyword>
<dbReference type="InterPro" id="IPR049704">
    <property type="entry name" value="Aminotrans_3_PPA_site"/>
</dbReference>
<sequence length="400" mass="43405">VHIVRGDGVWLYDADGKRYVDMYNNVPCVGHANPRVVEAITKQTATLNVHSRYLHEGILDYAERLTGHHDSSLSSVVFTCSGTEASEVALLMARAATSGRGIICSDSGYHGNSTEVRKLSRARVGDNTTPEFRAIPYPQTYRPLTNGSNGSELTNIYLAEIQKAIDGFAANDIPLAGMFVCSILANEGLPDIPPDFMKGAATLVRNAGGLFIADEVQAGFCRTGRWWGYETSDFVPDIVTMGKPMGNGMPLAGVAASTELVETFRKNTGYFNTFASSPLQAAVGSAVLDVIEEEDLCANVAEVGDYLRTALRALQRNHEPMGDVRGHGLAIGIDWVLEREGKTPDREGAAEVANRLKDKGFLISNMGPLGNLLKIRPPLVFGREHADLFLNAFEETLREL</sequence>
<dbReference type="GO" id="GO:0030170">
    <property type="term" value="F:pyridoxal phosphate binding"/>
    <property type="evidence" value="ECO:0007669"/>
    <property type="project" value="InterPro"/>
</dbReference>
<protein>
    <recommendedName>
        <fullName evidence="4">Aspartate aminotransferase family protein</fullName>
    </recommendedName>
</protein>
<reference evidence="3" key="1">
    <citation type="submission" date="2018-05" db="EMBL/GenBank/DDBJ databases">
        <authorList>
            <person name="Lanie J.A."/>
            <person name="Ng W.-L."/>
            <person name="Kazmierczak K.M."/>
            <person name="Andrzejewski T.M."/>
            <person name="Davidsen T.M."/>
            <person name="Wayne K.J."/>
            <person name="Tettelin H."/>
            <person name="Glass J.I."/>
            <person name="Rusch D."/>
            <person name="Podicherti R."/>
            <person name="Tsui H.-C.T."/>
            <person name="Winkler M.E."/>
        </authorList>
    </citation>
    <scope>NUCLEOTIDE SEQUENCE</scope>
</reference>
<dbReference type="EMBL" id="UINC01000011">
    <property type="protein sequence ID" value="SUZ47348.1"/>
    <property type="molecule type" value="Genomic_DNA"/>
</dbReference>
<proteinExistence type="inferred from homology"/>
<organism evidence="3">
    <name type="scientific">marine metagenome</name>
    <dbReference type="NCBI Taxonomy" id="408172"/>
    <lineage>
        <taxon>unclassified sequences</taxon>
        <taxon>metagenomes</taxon>
        <taxon>ecological metagenomes</taxon>
    </lineage>
</organism>
<feature type="non-terminal residue" evidence="3">
    <location>
        <position position="1"/>
    </location>
</feature>
<dbReference type="InterPro" id="IPR005814">
    <property type="entry name" value="Aminotrans_3"/>
</dbReference>
<dbReference type="AlphaFoldDB" id="A0A381N0Z5"/>
<accession>A0A381N0Z5</accession>
<dbReference type="InterPro" id="IPR015424">
    <property type="entry name" value="PyrdxlP-dep_Trfase"/>
</dbReference>
<evidence type="ECO:0000256" key="1">
    <source>
        <dbReference type="ARBA" id="ARBA00008954"/>
    </source>
</evidence>
<dbReference type="GO" id="GO:0008483">
    <property type="term" value="F:transaminase activity"/>
    <property type="evidence" value="ECO:0007669"/>
    <property type="project" value="InterPro"/>
</dbReference>
<dbReference type="InterPro" id="IPR015421">
    <property type="entry name" value="PyrdxlP-dep_Trfase_major"/>
</dbReference>
<evidence type="ECO:0000313" key="3">
    <source>
        <dbReference type="EMBL" id="SUZ47348.1"/>
    </source>
</evidence>
<dbReference type="GO" id="GO:0005739">
    <property type="term" value="C:mitochondrion"/>
    <property type="evidence" value="ECO:0007669"/>
    <property type="project" value="TreeGrafter"/>
</dbReference>
<dbReference type="CDD" id="cd00610">
    <property type="entry name" value="OAT_like"/>
    <property type="match status" value="1"/>
</dbReference>
<dbReference type="PANTHER" id="PTHR45688">
    <property type="match status" value="1"/>
</dbReference>